<dbReference type="InterPro" id="IPR041347">
    <property type="entry name" value="MftR_C"/>
</dbReference>
<dbReference type="Pfam" id="PF17754">
    <property type="entry name" value="TetR_C_14"/>
    <property type="match status" value="1"/>
</dbReference>
<dbReference type="InterPro" id="IPR050109">
    <property type="entry name" value="HTH-type_TetR-like_transc_reg"/>
</dbReference>
<dbReference type="PANTHER" id="PTHR30055:SF238">
    <property type="entry name" value="MYCOFACTOCIN BIOSYNTHESIS TRANSCRIPTIONAL REGULATOR MFTR-RELATED"/>
    <property type="match status" value="1"/>
</dbReference>
<dbReference type="PRINTS" id="PR00455">
    <property type="entry name" value="HTHTETR"/>
</dbReference>
<dbReference type="Gene3D" id="1.10.10.60">
    <property type="entry name" value="Homeodomain-like"/>
    <property type="match status" value="1"/>
</dbReference>
<keyword evidence="8" id="KW-1185">Reference proteome</keyword>
<evidence type="ECO:0000256" key="2">
    <source>
        <dbReference type="ARBA" id="ARBA00023125"/>
    </source>
</evidence>
<evidence type="ECO:0000313" key="7">
    <source>
        <dbReference type="EMBL" id="MBO7746303.1"/>
    </source>
</evidence>
<dbReference type="SUPFAM" id="SSF46689">
    <property type="entry name" value="Homeodomain-like"/>
    <property type="match status" value="1"/>
</dbReference>
<evidence type="ECO:0000313" key="8">
    <source>
        <dbReference type="Proteomes" id="UP000670947"/>
    </source>
</evidence>
<dbReference type="InterPro" id="IPR001647">
    <property type="entry name" value="HTH_TetR"/>
</dbReference>
<evidence type="ECO:0000256" key="1">
    <source>
        <dbReference type="ARBA" id="ARBA00023015"/>
    </source>
</evidence>
<keyword evidence="1" id="KW-0805">Transcription regulation</keyword>
<dbReference type="PROSITE" id="PS50977">
    <property type="entry name" value="HTH_TETR_2"/>
    <property type="match status" value="1"/>
</dbReference>
<dbReference type="Gene3D" id="1.10.357.10">
    <property type="entry name" value="Tetracycline Repressor, domain 2"/>
    <property type="match status" value="1"/>
</dbReference>
<evidence type="ECO:0000256" key="5">
    <source>
        <dbReference type="SAM" id="MobiDB-lite"/>
    </source>
</evidence>
<dbReference type="Pfam" id="PF00440">
    <property type="entry name" value="TetR_N"/>
    <property type="match status" value="1"/>
</dbReference>
<evidence type="ECO:0000256" key="4">
    <source>
        <dbReference type="PROSITE-ProRule" id="PRU00335"/>
    </source>
</evidence>
<gene>
    <name evidence="7" type="ORF">I8J29_19005</name>
</gene>
<protein>
    <submittedName>
        <fullName evidence="7">TetR family transcriptional regulator</fullName>
    </submittedName>
</protein>
<dbReference type="EMBL" id="JAGGDJ010000016">
    <property type="protein sequence ID" value="MBO7746303.1"/>
    <property type="molecule type" value="Genomic_DNA"/>
</dbReference>
<feature type="region of interest" description="Disordered" evidence="5">
    <location>
        <begin position="201"/>
        <end position="221"/>
    </location>
</feature>
<sequence length="221" mass="24626">MTPDHPEYAKLGLREKKKLKTRRTLQQQGIRLFREQGYAATTIEQIAEASEISPSTFFRYFPTKEALVLEDDDDPLMVEAFLRQPAELTPIQAFRAALREGFSSMAAEEKEGLAERIKLLIQVPELRAASLMQMNETLLMIARLAAKRTDRPENDFEIVLFAGSIMGAMMAVQLYCADHPEADFIEVVDRAMARYEAGQPLGTLGREEGGTGAGAADSGRR</sequence>
<evidence type="ECO:0000259" key="6">
    <source>
        <dbReference type="PROSITE" id="PS50977"/>
    </source>
</evidence>
<proteinExistence type="predicted"/>
<evidence type="ECO:0000256" key="3">
    <source>
        <dbReference type="ARBA" id="ARBA00023163"/>
    </source>
</evidence>
<dbReference type="RefSeq" id="WP_208849085.1">
    <property type="nucleotide sequence ID" value="NZ_JAGGDJ010000016.1"/>
</dbReference>
<keyword evidence="3" id="KW-0804">Transcription</keyword>
<feature type="domain" description="HTH tetR-type" evidence="6">
    <location>
        <begin position="19"/>
        <end position="79"/>
    </location>
</feature>
<keyword evidence="2 4" id="KW-0238">DNA-binding</keyword>
<name>A0ABS3WDA8_9BACL</name>
<dbReference type="Proteomes" id="UP000670947">
    <property type="component" value="Unassembled WGS sequence"/>
</dbReference>
<comment type="caution">
    <text evidence="7">The sequence shown here is derived from an EMBL/GenBank/DDBJ whole genome shotgun (WGS) entry which is preliminary data.</text>
</comment>
<dbReference type="InterPro" id="IPR009057">
    <property type="entry name" value="Homeodomain-like_sf"/>
</dbReference>
<accession>A0ABS3WDA8</accession>
<dbReference type="PANTHER" id="PTHR30055">
    <property type="entry name" value="HTH-TYPE TRANSCRIPTIONAL REGULATOR RUTR"/>
    <property type="match status" value="1"/>
</dbReference>
<reference evidence="7 8" key="1">
    <citation type="submission" date="2021-03" db="EMBL/GenBank/DDBJ databases">
        <title>Paenibacillus artemisicola MWE-103 whole genome sequence.</title>
        <authorList>
            <person name="Ham Y.J."/>
        </authorList>
    </citation>
    <scope>NUCLEOTIDE SEQUENCE [LARGE SCALE GENOMIC DNA]</scope>
    <source>
        <strain evidence="7 8">MWE-103</strain>
    </source>
</reference>
<organism evidence="7 8">
    <name type="scientific">Paenibacillus artemisiicola</name>
    <dbReference type="NCBI Taxonomy" id="1172618"/>
    <lineage>
        <taxon>Bacteria</taxon>
        <taxon>Bacillati</taxon>
        <taxon>Bacillota</taxon>
        <taxon>Bacilli</taxon>
        <taxon>Bacillales</taxon>
        <taxon>Paenibacillaceae</taxon>
        <taxon>Paenibacillus</taxon>
    </lineage>
</organism>
<feature type="DNA-binding region" description="H-T-H motif" evidence="4">
    <location>
        <begin position="42"/>
        <end position="61"/>
    </location>
</feature>